<dbReference type="InterPro" id="IPR000836">
    <property type="entry name" value="PRTase_dom"/>
</dbReference>
<dbReference type="PANTHER" id="PTHR43363">
    <property type="entry name" value="HYPOXANTHINE PHOSPHORIBOSYLTRANSFERASE"/>
    <property type="match status" value="1"/>
</dbReference>
<accession>S3CCB6</accession>
<dbReference type="SUPFAM" id="SSF53271">
    <property type="entry name" value="PRTase-like"/>
    <property type="match status" value="1"/>
</dbReference>
<evidence type="ECO:0000313" key="5">
    <source>
        <dbReference type="Proteomes" id="UP000014400"/>
    </source>
</evidence>
<reference evidence="4 5" key="1">
    <citation type="submission" date="2013-04" db="EMBL/GenBank/DDBJ databases">
        <title>The Genome Sequence of Sutterella wadsworthensis HGA0223.</title>
        <authorList>
            <consortium name="The Broad Institute Genomics Platform"/>
            <person name="Earl A."/>
            <person name="Ward D."/>
            <person name="Feldgarden M."/>
            <person name="Gevers D."/>
            <person name="Schmidt T.M."/>
            <person name="Dover J."/>
            <person name="Dai D."/>
            <person name="Walker B."/>
            <person name="Young S."/>
            <person name="Zeng Q."/>
            <person name="Gargeya S."/>
            <person name="Fitzgerald M."/>
            <person name="Haas B."/>
            <person name="Abouelleil A."/>
            <person name="Allen A.W."/>
            <person name="Alvarado L."/>
            <person name="Arachchi H.M."/>
            <person name="Berlin A.M."/>
            <person name="Chapman S.B."/>
            <person name="Gainer-Dewar J."/>
            <person name="Goldberg J."/>
            <person name="Griggs A."/>
            <person name="Gujja S."/>
            <person name="Hansen M."/>
            <person name="Howarth C."/>
            <person name="Imamovic A."/>
            <person name="Ireland A."/>
            <person name="Larimer J."/>
            <person name="McCowan C."/>
            <person name="Murphy C."/>
            <person name="Pearson M."/>
            <person name="Poon T.W."/>
            <person name="Priest M."/>
            <person name="Roberts A."/>
            <person name="Saif S."/>
            <person name="Shea T."/>
            <person name="Sisk P."/>
            <person name="Sykes S."/>
            <person name="Wortman J."/>
            <person name="Nusbaum C."/>
            <person name="Birren B."/>
        </authorList>
    </citation>
    <scope>NUCLEOTIDE SEQUENCE [LARGE SCALE GENOMIC DNA]</scope>
    <source>
        <strain evidence="4 5">HGA0223</strain>
    </source>
</reference>
<keyword evidence="5" id="KW-1185">Reference proteome</keyword>
<sequence>MSDITYSWNEYIRLNEELVYKVAKSGWQFDCLICLSRGGMRPGDFFSRIYGKPLAVLATSSYREAKGTVQSNLDIADCMTGLAELKGKVLLVDDMVDSGKTIQEVVAHLKKRYPAITEIRVAVLWWKAHSVLKPDWHCVYFEDSPWIHQPFECYDDLGAEAFIEAIESGKTLGRLQ</sequence>
<name>S3CCB6_9BURK</name>
<feature type="domain" description="Phosphoribosyltransferase" evidence="3">
    <location>
        <begin position="8"/>
        <end position="155"/>
    </location>
</feature>
<dbReference type="EMBL" id="ATCF01000027">
    <property type="protein sequence ID" value="EPD98184.1"/>
    <property type="molecule type" value="Genomic_DNA"/>
</dbReference>
<dbReference type="AlphaFoldDB" id="S3CCB6"/>
<dbReference type="Proteomes" id="UP000014400">
    <property type="component" value="Unassembled WGS sequence"/>
</dbReference>
<gene>
    <name evidence="4" type="ORF">HMPREF1476_01891</name>
</gene>
<protein>
    <recommendedName>
        <fullName evidence="3">Phosphoribosyltransferase domain-containing protein</fullName>
    </recommendedName>
</protein>
<dbReference type="PANTHER" id="PTHR43363:SF1">
    <property type="entry name" value="HYPOXANTHINE-GUANINE PHOSPHORIBOSYLTRANSFERASE"/>
    <property type="match status" value="1"/>
</dbReference>
<dbReference type="RefSeq" id="WP_016475018.1">
    <property type="nucleotide sequence ID" value="NZ_KE150480.1"/>
</dbReference>
<dbReference type="PATRIC" id="fig|1203554.3.peg.1972"/>
<keyword evidence="2" id="KW-0808">Transferase</keyword>
<dbReference type="Pfam" id="PF00156">
    <property type="entry name" value="Pribosyltran"/>
    <property type="match status" value="1"/>
</dbReference>
<proteinExistence type="predicted"/>
<dbReference type="HOGENOM" id="CLU_080904_2_0_4"/>
<dbReference type="GO" id="GO:0016757">
    <property type="term" value="F:glycosyltransferase activity"/>
    <property type="evidence" value="ECO:0007669"/>
    <property type="project" value="UniProtKB-KW"/>
</dbReference>
<comment type="caution">
    <text evidence="4">The sequence shown here is derived from an EMBL/GenBank/DDBJ whole genome shotgun (WGS) entry which is preliminary data.</text>
</comment>
<organism evidence="4 5">
    <name type="scientific">Sutterella wadsworthensis HGA0223</name>
    <dbReference type="NCBI Taxonomy" id="1203554"/>
    <lineage>
        <taxon>Bacteria</taxon>
        <taxon>Pseudomonadati</taxon>
        <taxon>Pseudomonadota</taxon>
        <taxon>Betaproteobacteria</taxon>
        <taxon>Burkholderiales</taxon>
        <taxon>Sutterellaceae</taxon>
        <taxon>Sutterella</taxon>
    </lineage>
</organism>
<evidence type="ECO:0000256" key="2">
    <source>
        <dbReference type="ARBA" id="ARBA00022679"/>
    </source>
</evidence>
<dbReference type="eggNOG" id="COG2236">
    <property type="taxonomic scope" value="Bacteria"/>
</dbReference>
<dbReference type="GeneID" id="64060328"/>
<dbReference type="STRING" id="1203554.HMPREF1476_01891"/>
<evidence type="ECO:0000259" key="3">
    <source>
        <dbReference type="Pfam" id="PF00156"/>
    </source>
</evidence>
<dbReference type="CDD" id="cd06223">
    <property type="entry name" value="PRTases_typeI"/>
    <property type="match status" value="1"/>
</dbReference>
<dbReference type="InterPro" id="IPR029057">
    <property type="entry name" value="PRTase-like"/>
</dbReference>
<keyword evidence="1" id="KW-0328">Glycosyltransferase</keyword>
<evidence type="ECO:0000313" key="4">
    <source>
        <dbReference type="EMBL" id="EPD98184.1"/>
    </source>
</evidence>
<evidence type="ECO:0000256" key="1">
    <source>
        <dbReference type="ARBA" id="ARBA00022676"/>
    </source>
</evidence>
<dbReference type="Gene3D" id="3.40.50.2020">
    <property type="match status" value="1"/>
</dbReference>